<name>A0A966DV71_9SPHI</name>
<dbReference type="GO" id="GO:0003700">
    <property type="term" value="F:DNA-binding transcription factor activity"/>
    <property type="evidence" value="ECO:0007669"/>
    <property type="project" value="InterPro"/>
</dbReference>
<dbReference type="RefSeq" id="WP_166587140.1">
    <property type="nucleotide sequence ID" value="NZ_WWEO01000044.1"/>
</dbReference>
<accession>A0A966DV71</accession>
<proteinExistence type="predicted"/>
<dbReference type="AlphaFoldDB" id="A0A966DV71"/>
<comment type="caution">
    <text evidence="2">The sequence shown here is derived from an EMBL/GenBank/DDBJ whole genome shotgun (WGS) entry which is preliminary data.</text>
</comment>
<dbReference type="InterPro" id="IPR000835">
    <property type="entry name" value="HTH_MarR-typ"/>
</dbReference>
<organism evidence="2 3">
    <name type="scientific">Mucilaginibacter agri</name>
    <dbReference type="NCBI Taxonomy" id="2695265"/>
    <lineage>
        <taxon>Bacteria</taxon>
        <taxon>Pseudomonadati</taxon>
        <taxon>Bacteroidota</taxon>
        <taxon>Sphingobacteriia</taxon>
        <taxon>Sphingobacteriales</taxon>
        <taxon>Sphingobacteriaceae</taxon>
        <taxon>Mucilaginibacter</taxon>
    </lineage>
</organism>
<gene>
    <name evidence="2" type="ORF">GSY63_17505</name>
</gene>
<dbReference type="PANTHER" id="PTHR39515">
    <property type="entry name" value="CONSERVED PROTEIN"/>
    <property type="match status" value="1"/>
</dbReference>
<dbReference type="SMART" id="SM00347">
    <property type="entry name" value="HTH_MARR"/>
    <property type="match status" value="1"/>
</dbReference>
<dbReference type="InterPro" id="IPR036388">
    <property type="entry name" value="WH-like_DNA-bd_sf"/>
</dbReference>
<sequence length="142" mass="16149">MKNNELASSLRDTASRMHKRLSREVKSADGFSLSERATLSYLYYNGPQFPSDLAAMAMIKAQSMSQIVNHLEELNIIAKTPSEIDKRKVSISLTDFGKQIVEQSRYERDQWLDTAIEDSLSSAEKKTLQEALLLMNKLINHK</sequence>
<dbReference type="InterPro" id="IPR036390">
    <property type="entry name" value="WH_DNA-bd_sf"/>
</dbReference>
<evidence type="ECO:0000313" key="3">
    <source>
        <dbReference type="Proteomes" id="UP000638732"/>
    </source>
</evidence>
<keyword evidence="3" id="KW-1185">Reference proteome</keyword>
<dbReference type="PROSITE" id="PS50995">
    <property type="entry name" value="HTH_MARR_2"/>
    <property type="match status" value="1"/>
</dbReference>
<dbReference type="Proteomes" id="UP000638732">
    <property type="component" value="Unassembled WGS sequence"/>
</dbReference>
<evidence type="ECO:0000313" key="2">
    <source>
        <dbReference type="EMBL" id="NCD71167.1"/>
    </source>
</evidence>
<dbReference type="PANTHER" id="PTHR39515:SF2">
    <property type="entry name" value="HTH-TYPE TRANSCRIPTIONAL REGULATOR RV0880"/>
    <property type="match status" value="1"/>
</dbReference>
<dbReference type="Pfam" id="PF12802">
    <property type="entry name" value="MarR_2"/>
    <property type="match status" value="1"/>
</dbReference>
<dbReference type="InterPro" id="IPR052526">
    <property type="entry name" value="HTH-type_Bedaq_tolerance"/>
</dbReference>
<reference evidence="2" key="2">
    <citation type="submission" date="2020-10" db="EMBL/GenBank/DDBJ databases">
        <title>Mucilaginibacter sp. nov., isolated from soil.</title>
        <authorList>
            <person name="Jeon C.O."/>
        </authorList>
    </citation>
    <scope>NUCLEOTIDE SEQUENCE</scope>
    <source>
        <strain evidence="2">R11</strain>
    </source>
</reference>
<feature type="domain" description="HTH marR-type" evidence="1">
    <location>
        <begin position="3"/>
        <end position="137"/>
    </location>
</feature>
<dbReference type="SUPFAM" id="SSF46785">
    <property type="entry name" value="Winged helix' DNA-binding domain"/>
    <property type="match status" value="1"/>
</dbReference>
<evidence type="ECO:0000259" key="1">
    <source>
        <dbReference type="PROSITE" id="PS50995"/>
    </source>
</evidence>
<reference evidence="2" key="1">
    <citation type="submission" date="2020-01" db="EMBL/GenBank/DDBJ databases">
        <authorList>
            <person name="Seo Y.L."/>
        </authorList>
    </citation>
    <scope>NUCLEOTIDE SEQUENCE</scope>
    <source>
        <strain evidence="2">R11</strain>
    </source>
</reference>
<dbReference type="EMBL" id="WWEO01000044">
    <property type="protein sequence ID" value="NCD71167.1"/>
    <property type="molecule type" value="Genomic_DNA"/>
</dbReference>
<dbReference type="Gene3D" id="1.10.10.10">
    <property type="entry name" value="Winged helix-like DNA-binding domain superfamily/Winged helix DNA-binding domain"/>
    <property type="match status" value="1"/>
</dbReference>
<protein>
    <submittedName>
        <fullName evidence="2">MarR family transcriptional regulator</fullName>
    </submittedName>
</protein>